<organism evidence="8 9">
    <name type="scientific">Oidiodendron maius (strain Zn)</name>
    <dbReference type="NCBI Taxonomy" id="913774"/>
    <lineage>
        <taxon>Eukaryota</taxon>
        <taxon>Fungi</taxon>
        <taxon>Dikarya</taxon>
        <taxon>Ascomycota</taxon>
        <taxon>Pezizomycotina</taxon>
        <taxon>Leotiomycetes</taxon>
        <taxon>Leotiomycetes incertae sedis</taxon>
        <taxon>Myxotrichaceae</taxon>
        <taxon>Oidiodendron</taxon>
    </lineage>
</organism>
<dbReference type="PANTHER" id="PTHR14097">
    <property type="entry name" value="OXIDOREDUCTASE HTATIP2"/>
    <property type="match status" value="1"/>
</dbReference>
<keyword evidence="6" id="KW-0472">Membrane</keyword>
<dbReference type="Pfam" id="PF13460">
    <property type="entry name" value="NAD_binding_10"/>
    <property type="match status" value="1"/>
</dbReference>
<dbReference type="InterPro" id="IPR016040">
    <property type="entry name" value="NAD(P)-bd_dom"/>
</dbReference>
<evidence type="ECO:0000256" key="1">
    <source>
        <dbReference type="ARBA" id="ARBA00004450"/>
    </source>
</evidence>
<dbReference type="PANTHER" id="PTHR14097:SF7">
    <property type="entry name" value="OXIDOREDUCTASE HTATIP2"/>
    <property type="match status" value="1"/>
</dbReference>
<reference evidence="9" key="2">
    <citation type="submission" date="2015-01" db="EMBL/GenBank/DDBJ databases">
        <title>Evolutionary Origins and Diversification of the Mycorrhizal Mutualists.</title>
        <authorList>
            <consortium name="DOE Joint Genome Institute"/>
            <consortium name="Mycorrhizal Genomics Consortium"/>
            <person name="Kohler A."/>
            <person name="Kuo A."/>
            <person name="Nagy L.G."/>
            <person name="Floudas D."/>
            <person name="Copeland A."/>
            <person name="Barry K.W."/>
            <person name="Cichocki N."/>
            <person name="Veneault-Fourrey C."/>
            <person name="LaButti K."/>
            <person name="Lindquist E.A."/>
            <person name="Lipzen A."/>
            <person name="Lundell T."/>
            <person name="Morin E."/>
            <person name="Murat C."/>
            <person name="Riley R."/>
            <person name="Ohm R."/>
            <person name="Sun H."/>
            <person name="Tunlid A."/>
            <person name="Henrissat B."/>
            <person name="Grigoriev I.V."/>
            <person name="Hibbett D.S."/>
            <person name="Martin F."/>
        </authorList>
    </citation>
    <scope>NUCLEOTIDE SEQUENCE [LARGE SCALE GENOMIC DNA]</scope>
    <source>
        <strain evidence="9">Zn</strain>
    </source>
</reference>
<keyword evidence="3" id="KW-1000">Mitochondrion outer membrane</keyword>
<reference evidence="8 9" key="1">
    <citation type="submission" date="2014-04" db="EMBL/GenBank/DDBJ databases">
        <authorList>
            <consortium name="DOE Joint Genome Institute"/>
            <person name="Kuo A."/>
            <person name="Martino E."/>
            <person name="Perotto S."/>
            <person name="Kohler A."/>
            <person name="Nagy L.G."/>
            <person name="Floudas D."/>
            <person name="Copeland A."/>
            <person name="Barry K.W."/>
            <person name="Cichocki N."/>
            <person name="Veneault-Fourrey C."/>
            <person name="LaButti K."/>
            <person name="Lindquist E.A."/>
            <person name="Lipzen A."/>
            <person name="Lundell T."/>
            <person name="Morin E."/>
            <person name="Murat C."/>
            <person name="Sun H."/>
            <person name="Tunlid A."/>
            <person name="Henrissat B."/>
            <person name="Grigoriev I.V."/>
            <person name="Hibbett D.S."/>
            <person name="Martin F."/>
            <person name="Nordberg H.P."/>
            <person name="Cantor M.N."/>
            <person name="Hua S.X."/>
        </authorList>
    </citation>
    <scope>NUCLEOTIDE SEQUENCE [LARGE SCALE GENOMIC DNA]</scope>
    <source>
        <strain evidence="8 9">Zn</strain>
    </source>
</reference>
<comment type="similarity">
    <text evidence="2">Belongs to the FMP52 family.</text>
</comment>
<evidence type="ECO:0000256" key="6">
    <source>
        <dbReference type="ARBA" id="ARBA00023136"/>
    </source>
</evidence>
<dbReference type="Proteomes" id="UP000054321">
    <property type="component" value="Unassembled WGS sequence"/>
</dbReference>
<evidence type="ECO:0000256" key="3">
    <source>
        <dbReference type="ARBA" id="ARBA00022787"/>
    </source>
</evidence>
<dbReference type="GO" id="GO:0051170">
    <property type="term" value="P:import into nucleus"/>
    <property type="evidence" value="ECO:0007669"/>
    <property type="project" value="TreeGrafter"/>
</dbReference>
<dbReference type="InParanoid" id="A0A0C3D9W1"/>
<dbReference type="GO" id="GO:0005741">
    <property type="term" value="C:mitochondrial outer membrane"/>
    <property type="evidence" value="ECO:0007669"/>
    <property type="project" value="UniProtKB-SubCell"/>
</dbReference>
<proteinExistence type="inferred from homology"/>
<keyword evidence="5" id="KW-0496">Mitochondrion</keyword>
<evidence type="ECO:0000256" key="2">
    <source>
        <dbReference type="ARBA" id="ARBA00006617"/>
    </source>
</evidence>
<dbReference type="OrthoDB" id="430436at2759"/>
<dbReference type="FunCoup" id="A0A0C3D9W1">
    <property type="interactions" value="122"/>
</dbReference>
<evidence type="ECO:0000256" key="4">
    <source>
        <dbReference type="ARBA" id="ARBA00022946"/>
    </source>
</evidence>
<evidence type="ECO:0000259" key="7">
    <source>
        <dbReference type="Pfam" id="PF13460"/>
    </source>
</evidence>
<dbReference type="InterPro" id="IPR036291">
    <property type="entry name" value="NAD(P)-bd_dom_sf"/>
</dbReference>
<dbReference type="HOGENOM" id="CLU_071330_3_0_1"/>
<feature type="domain" description="NAD(P)-binding" evidence="7">
    <location>
        <begin position="8"/>
        <end position="159"/>
    </location>
</feature>
<gene>
    <name evidence="8" type="ORF">OIDMADRAFT_43546</name>
</gene>
<evidence type="ECO:0000256" key="5">
    <source>
        <dbReference type="ARBA" id="ARBA00023128"/>
    </source>
</evidence>
<dbReference type="AlphaFoldDB" id="A0A0C3D9W1"/>
<accession>A0A0C3D9W1</accession>
<dbReference type="FunFam" id="3.40.50.720:FF:000366">
    <property type="entry name" value="Protein FMP52, mitochondrial"/>
    <property type="match status" value="1"/>
</dbReference>
<dbReference type="EMBL" id="KN832880">
    <property type="protein sequence ID" value="KIM98732.1"/>
    <property type="molecule type" value="Genomic_DNA"/>
</dbReference>
<dbReference type="SUPFAM" id="SSF51735">
    <property type="entry name" value="NAD(P)-binding Rossmann-fold domains"/>
    <property type="match status" value="1"/>
</dbReference>
<dbReference type="STRING" id="913774.A0A0C3D9W1"/>
<keyword evidence="4" id="KW-0809">Transit peptide</keyword>
<protein>
    <recommendedName>
        <fullName evidence="7">NAD(P)-binding domain-containing protein</fullName>
    </recommendedName>
</protein>
<keyword evidence="9" id="KW-1185">Reference proteome</keyword>
<evidence type="ECO:0000313" key="8">
    <source>
        <dbReference type="EMBL" id="KIM98732.1"/>
    </source>
</evidence>
<name>A0A0C3D9W1_OIDMZ</name>
<evidence type="ECO:0000313" key="9">
    <source>
        <dbReference type="Proteomes" id="UP000054321"/>
    </source>
</evidence>
<comment type="subcellular location">
    <subcellularLocation>
        <location evidence="1">Mitochondrion outer membrane</location>
        <topology evidence="1">Peripheral membrane protein</topology>
    </subcellularLocation>
</comment>
<dbReference type="Gene3D" id="3.40.50.720">
    <property type="entry name" value="NAD(P)-binding Rossmann-like Domain"/>
    <property type="match status" value="1"/>
</dbReference>
<sequence>MTTAAVFGCTGAVGSEILATLLATETFSSVKTISRNPPNAQSSKLQALQEGDISKWGAMISQPPKPAVVFNAVGTTRATAGSIQNQWKIDHDFCIEVAKAAKKAGVKTYVFISFAGTRSFLSRYVPYLKMKIGVEEAIKELDFEHAIILRPGIILGREKPKAALLESILENINKLGQGVQDRLGQDQTIIGRAAVASARVVEEGKAPSKYWIVQQADIVELGRDKWKV</sequence>